<evidence type="ECO:0000256" key="1">
    <source>
        <dbReference type="SAM" id="MobiDB-lite"/>
    </source>
</evidence>
<dbReference type="Proteomes" id="UP000765509">
    <property type="component" value="Unassembled WGS sequence"/>
</dbReference>
<evidence type="ECO:0000313" key="2">
    <source>
        <dbReference type="EMBL" id="MBW0562512.1"/>
    </source>
</evidence>
<gene>
    <name evidence="2" type="ORF">O181_102227</name>
</gene>
<accession>A0A9Q3JHG0</accession>
<evidence type="ECO:0000313" key="3">
    <source>
        <dbReference type="Proteomes" id="UP000765509"/>
    </source>
</evidence>
<feature type="region of interest" description="Disordered" evidence="1">
    <location>
        <begin position="52"/>
        <end position="75"/>
    </location>
</feature>
<organism evidence="2 3">
    <name type="scientific">Austropuccinia psidii MF-1</name>
    <dbReference type="NCBI Taxonomy" id="1389203"/>
    <lineage>
        <taxon>Eukaryota</taxon>
        <taxon>Fungi</taxon>
        <taxon>Dikarya</taxon>
        <taxon>Basidiomycota</taxon>
        <taxon>Pucciniomycotina</taxon>
        <taxon>Pucciniomycetes</taxon>
        <taxon>Pucciniales</taxon>
        <taxon>Sphaerophragmiaceae</taxon>
        <taxon>Austropuccinia</taxon>
    </lineage>
</organism>
<comment type="caution">
    <text evidence="2">The sequence shown here is derived from an EMBL/GenBank/DDBJ whole genome shotgun (WGS) entry which is preliminary data.</text>
</comment>
<sequence>MGQPKLTLYSLLIQPPDPFFKHYHPAIRPHTRNAHLLSDPSDHVARAREDSFVVENDESIPEREGMPGPQTGRQE</sequence>
<dbReference type="AlphaFoldDB" id="A0A9Q3JHG0"/>
<reference evidence="2" key="1">
    <citation type="submission" date="2021-03" db="EMBL/GenBank/DDBJ databases">
        <title>Draft genome sequence of rust myrtle Austropuccinia psidii MF-1, a brazilian biotype.</title>
        <authorList>
            <person name="Quecine M.C."/>
            <person name="Pachon D.M.R."/>
            <person name="Bonatelli M.L."/>
            <person name="Correr F.H."/>
            <person name="Franceschini L.M."/>
            <person name="Leite T.F."/>
            <person name="Margarido G.R.A."/>
            <person name="Almeida C.A."/>
            <person name="Ferrarezi J.A."/>
            <person name="Labate C.A."/>
        </authorList>
    </citation>
    <scope>NUCLEOTIDE SEQUENCE</scope>
    <source>
        <strain evidence="2">MF-1</strain>
    </source>
</reference>
<name>A0A9Q3JHG0_9BASI</name>
<proteinExistence type="predicted"/>
<keyword evidence="3" id="KW-1185">Reference proteome</keyword>
<protein>
    <submittedName>
        <fullName evidence="2">Uncharacterized protein</fullName>
    </submittedName>
</protein>
<dbReference type="EMBL" id="AVOT02072677">
    <property type="protein sequence ID" value="MBW0562512.1"/>
    <property type="molecule type" value="Genomic_DNA"/>
</dbReference>